<dbReference type="GO" id="GO:0070072">
    <property type="term" value="P:vacuolar proton-transporting V-type ATPase complex assembly"/>
    <property type="evidence" value="ECO:0007669"/>
    <property type="project" value="InterPro"/>
</dbReference>
<keyword evidence="2 7" id="KW-0812">Transmembrane</keyword>
<feature type="transmembrane region" description="Helical" evidence="7">
    <location>
        <begin position="196"/>
        <end position="217"/>
    </location>
</feature>
<feature type="transmembrane region" description="Helical" evidence="7">
    <location>
        <begin position="166"/>
        <end position="184"/>
    </location>
</feature>
<evidence type="ECO:0000256" key="4">
    <source>
        <dbReference type="ARBA" id="ARBA00022989"/>
    </source>
</evidence>
<dbReference type="Proteomes" id="UP000800041">
    <property type="component" value="Unassembled WGS sequence"/>
</dbReference>
<accession>A0A6G1H6F8</accession>
<keyword evidence="5 7" id="KW-0472">Membrane</keyword>
<organism evidence="8 9">
    <name type="scientific">Aulographum hederae CBS 113979</name>
    <dbReference type="NCBI Taxonomy" id="1176131"/>
    <lineage>
        <taxon>Eukaryota</taxon>
        <taxon>Fungi</taxon>
        <taxon>Dikarya</taxon>
        <taxon>Ascomycota</taxon>
        <taxon>Pezizomycotina</taxon>
        <taxon>Dothideomycetes</taxon>
        <taxon>Pleosporomycetidae</taxon>
        <taxon>Aulographales</taxon>
        <taxon>Aulographaceae</taxon>
    </lineage>
</organism>
<protein>
    <submittedName>
        <fullName evidence="8">Uncharacterized protein</fullName>
    </submittedName>
</protein>
<dbReference type="Pfam" id="PF11712">
    <property type="entry name" value="Vma12"/>
    <property type="match status" value="1"/>
</dbReference>
<evidence type="ECO:0000313" key="9">
    <source>
        <dbReference type="Proteomes" id="UP000800041"/>
    </source>
</evidence>
<evidence type="ECO:0000256" key="2">
    <source>
        <dbReference type="ARBA" id="ARBA00022692"/>
    </source>
</evidence>
<evidence type="ECO:0000256" key="1">
    <source>
        <dbReference type="ARBA" id="ARBA00004477"/>
    </source>
</evidence>
<dbReference type="PANTHER" id="PTHR31394:SF1">
    <property type="entry name" value="TRANSMEMBRANE PROTEIN 199"/>
    <property type="match status" value="1"/>
</dbReference>
<sequence>MVLFSMTPVIEAAVERYNHEREIGQAESEEPSLDQPTVGNPISHGQLIDISNHFKEHSRKSEETSGDGTLISYHLNDLLRGTRIYVPPPKPKPEPTSEYKALMARLRVEEEARSYERMLNPVSQPESFSQRFPSAAYHNDLLARQNAEIAVSQEDDVTYAEINRQLALIVNVLVSIIACSYALWMVGRYWSTPARLALAMGGSILVAVAEVVIYSGYIRRVGEAKEVEKKKVEEKEVFDTWIIDAKKGGEKVGQVVGEVLGMDPADGLRLRKGK</sequence>
<keyword evidence="9" id="KW-1185">Reference proteome</keyword>
<feature type="region of interest" description="Disordered" evidence="6">
    <location>
        <begin position="22"/>
        <end position="45"/>
    </location>
</feature>
<keyword evidence="3" id="KW-0256">Endoplasmic reticulum</keyword>
<name>A0A6G1H6F8_9PEZI</name>
<comment type="subcellular location">
    <subcellularLocation>
        <location evidence="1">Endoplasmic reticulum membrane</location>
        <topology evidence="1">Multi-pass membrane protein</topology>
    </subcellularLocation>
</comment>
<dbReference type="PANTHER" id="PTHR31394">
    <property type="entry name" value="TRANSMEMBRANE PROTEIN 199"/>
    <property type="match status" value="1"/>
</dbReference>
<dbReference type="EMBL" id="ML977147">
    <property type="protein sequence ID" value="KAF1988806.1"/>
    <property type="molecule type" value="Genomic_DNA"/>
</dbReference>
<gene>
    <name evidence="8" type="ORF">K402DRAFT_351281</name>
</gene>
<evidence type="ECO:0000256" key="6">
    <source>
        <dbReference type="SAM" id="MobiDB-lite"/>
    </source>
</evidence>
<evidence type="ECO:0000256" key="3">
    <source>
        <dbReference type="ARBA" id="ARBA00022824"/>
    </source>
</evidence>
<proteinExistence type="predicted"/>
<reference evidence="8" key="1">
    <citation type="journal article" date="2020" name="Stud. Mycol.">
        <title>101 Dothideomycetes genomes: a test case for predicting lifestyles and emergence of pathogens.</title>
        <authorList>
            <person name="Haridas S."/>
            <person name="Albert R."/>
            <person name="Binder M."/>
            <person name="Bloem J."/>
            <person name="Labutti K."/>
            <person name="Salamov A."/>
            <person name="Andreopoulos B."/>
            <person name="Baker S."/>
            <person name="Barry K."/>
            <person name="Bills G."/>
            <person name="Bluhm B."/>
            <person name="Cannon C."/>
            <person name="Castanera R."/>
            <person name="Culley D."/>
            <person name="Daum C."/>
            <person name="Ezra D."/>
            <person name="Gonzalez J."/>
            <person name="Henrissat B."/>
            <person name="Kuo A."/>
            <person name="Liang C."/>
            <person name="Lipzen A."/>
            <person name="Lutzoni F."/>
            <person name="Magnuson J."/>
            <person name="Mondo S."/>
            <person name="Nolan M."/>
            <person name="Ohm R."/>
            <person name="Pangilinan J."/>
            <person name="Park H.-J."/>
            <person name="Ramirez L."/>
            <person name="Alfaro M."/>
            <person name="Sun H."/>
            <person name="Tritt A."/>
            <person name="Yoshinaga Y."/>
            <person name="Zwiers L.-H."/>
            <person name="Turgeon B."/>
            <person name="Goodwin S."/>
            <person name="Spatafora J."/>
            <person name="Crous P."/>
            <person name="Grigoriev I."/>
        </authorList>
    </citation>
    <scope>NUCLEOTIDE SEQUENCE</scope>
    <source>
        <strain evidence="8">CBS 113979</strain>
    </source>
</reference>
<dbReference type="OrthoDB" id="19981at2759"/>
<dbReference type="InterPro" id="IPR021013">
    <property type="entry name" value="ATPase_Vma12"/>
</dbReference>
<keyword evidence="4 7" id="KW-1133">Transmembrane helix</keyword>
<evidence type="ECO:0000256" key="7">
    <source>
        <dbReference type="SAM" id="Phobius"/>
    </source>
</evidence>
<dbReference type="AlphaFoldDB" id="A0A6G1H6F8"/>
<evidence type="ECO:0000256" key="5">
    <source>
        <dbReference type="ARBA" id="ARBA00023136"/>
    </source>
</evidence>
<dbReference type="GO" id="GO:0005789">
    <property type="term" value="C:endoplasmic reticulum membrane"/>
    <property type="evidence" value="ECO:0007669"/>
    <property type="project" value="UniProtKB-SubCell"/>
</dbReference>
<evidence type="ECO:0000313" key="8">
    <source>
        <dbReference type="EMBL" id="KAF1988806.1"/>
    </source>
</evidence>